<dbReference type="SUPFAM" id="SSF55464">
    <property type="entry name" value="Origin of replication-binding domain, RBD-like"/>
    <property type="match status" value="1"/>
</dbReference>
<name>A0A0A2DMH0_9CORY</name>
<evidence type="ECO:0000259" key="1">
    <source>
        <dbReference type="Pfam" id="PF08751"/>
    </source>
</evidence>
<dbReference type="Pfam" id="PF08751">
    <property type="entry name" value="TrwC"/>
    <property type="match status" value="1"/>
</dbReference>
<accession>A0A0A2DMH0</accession>
<proteinExistence type="predicted"/>
<evidence type="ECO:0000313" key="3">
    <source>
        <dbReference type="Proteomes" id="UP000030145"/>
    </source>
</evidence>
<evidence type="ECO:0000313" key="2">
    <source>
        <dbReference type="EMBL" id="KGM18937.1"/>
    </source>
</evidence>
<dbReference type="InterPro" id="IPR014862">
    <property type="entry name" value="TrwC"/>
</dbReference>
<reference evidence="2 3" key="1">
    <citation type="submission" date="2014-10" db="EMBL/GenBank/DDBJ databases">
        <title>Whole Genome sequence of Corynebacterium auriscanis strain CIP 106629.</title>
        <authorList>
            <person name="Hassan S.S."/>
            <person name="Jamal S.B."/>
            <person name="Tiwari S."/>
            <person name="Oliveira L.D.C."/>
            <person name="Souza F."/>
            <person name="Mariano D.C."/>
            <person name="Almeida S."/>
            <person name="Dorella F."/>
            <person name="Pereira F."/>
            <person name="Carvalho A."/>
            <person name="Leal C.A."/>
            <person name="Soares S.D.C."/>
            <person name="Figueiredo H.C."/>
            <person name="Silva A."/>
            <person name="Azevedo V.A."/>
        </authorList>
    </citation>
    <scope>NUCLEOTIDE SEQUENCE [LARGE SCALE GENOMIC DNA]</scope>
    <source>
        <strain evidence="2 3">CIP 106629</strain>
    </source>
</reference>
<dbReference type="EMBL" id="JRVJ01000004">
    <property type="protein sequence ID" value="KGM18937.1"/>
    <property type="molecule type" value="Genomic_DNA"/>
</dbReference>
<organism evidence="2 3">
    <name type="scientific">Corynebacterium auriscanis</name>
    <dbReference type="NCBI Taxonomy" id="99807"/>
    <lineage>
        <taxon>Bacteria</taxon>
        <taxon>Bacillati</taxon>
        <taxon>Actinomycetota</taxon>
        <taxon>Actinomycetes</taxon>
        <taxon>Mycobacteriales</taxon>
        <taxon>Corynebacteriaceae</taxon>
        <taxon>Corynebacterium</taxon>
    </lineage>
</organism>
<keyword evidence="3" id="KW-1185">Reference proteome</keyword>
<sequence length="152" mass="16661">MSTAPRVVGDPHVHAHVLVNNKQRSLDGKFRTIDGVSLYHEARAAGMLYQAQLRAEISSSLGVQRGQAKNGCAEIIGLDDAEMPTVAQVVNAVIAERSTFTWADIFEVAAGLVPAEVARENIYDRLEYLVDGVMNSGAAWTVTPERDFRKRH</sequence>
<protein>
    <recommendedName>
        <fullName evidence="1">TrwC relaxase domain-containing protein</fullName>
    </recommendedName>
</protein>
<dbReference type="Proteomes" id="UP000030145">
    <property type="component" value="Unassembled WGS sequence"/>
</dbReference>
<dbReference type="AlphaFoldDB" id="A0A0A2DMH0"/>
<comment type="caution">
    <text evidence="2">The sequence shown here is derived from an EMBL/GenBank/DDBJ whole genome shotgun (WGS) entry which is preliminary data.</text>
</comment>
<gene>
    <name evidence="2" type="ORF">MA47_04950</name>
</gene>
<feature type="domain" description="TrwC relaxase" evidence="1">
    <location>
        <begin position="9"/>
        <end position="83"/>
    </location>
</feature>